<evidence type="ECO:0000256" key="1">
    <source>
        <dbReference type="SAM" id="MobiDB-lite"/>
    </source>
</evidence>
<dbReference type="EMBL" id="CP119957">
    <property type="protein sequence ID" value="WFC97213.1"/>
    <property type="molecule type" value="Genomic_DNA"/>
</dbReference>
<dbReference type="Proteomes" id="UP001216638">
    <property type="component" value="Chromosome 7"/>
</dbReference>
<evidence type="ECO:0000313" key="4">
    <source>
        <dbReference type="Proteomes" id="UP001216638"/>
    </source>
</evidence>
<proteinExistence type="predicted"/>
<sequence length="723" mass="77190">MPERDERARPRARPAGDRTAPARTPAHAAGTMSPAEADSADPRTSRSGGGPSAAPAPARRARRPTPRGAPPARGGTDAGASGSGSARARRHRTEAEVGQLVAELDALVHHLQTAPLTDPMQCVELYATQKACLATSLTLLDVLEAARRTTHTRQLPELHTVLRRLWHDGIEAPLARLTAALAAVAAAPPGAAAAPTDGTSPVPIAPFTVVADALESMLCHTYATCANTYERATELRVRRACVEWLGDLASRQLVFLHYVHAAHLDTEVPHDTRHPRGRSARRAIARPVAREELEAWHTTADTWYGAAIRAAPHEGHLYTALAQLAGPHELRALYYACKSVQVVHPSADARALLRGLGTRAAQAHRTRPDATVLELLVAVHVALAGAEGAGGAEEPPDGAPAAVLTALARASERFCARGSGMAYAGTRFPHMLRDTDWMMLGVTSVAALFAFGHPDAYVDIRELAAYRTPSRARLFSEPHAARVAARLAAAPAPPPDGDPAGCVDAALARGVPWRCACALQLLAQLIHVAAQLQHEALENRVAHINAPTAFLVIVFTALHILALRAHTHRAAHTLLDVLRAHMAWTTLEAFARVDVLDPAPLTAPGLFARARRMLPEDWCLRGIAWNTYHPAVRPDPPPGGGPAAAPAEAVAGGAAFAYDSEAHMFAELGARTRYYASLKTHSYLSAYVQDPDLQALLRDRHARFHLLHAALRDALDALDAPAR</sequence>
<feature type="region of interest" description="Disordered" evidence="1">
    <location>
        <begin position="1"/>
        <end position="96"/>
    </location>
</feature>
<name>A0AAF0DW90_9BASI</name>
<feature type="transmembrane region" description="Helical" evidence="2">
    <location>
        <begin position="544"/>
        <end position="563"/>
    </location>
</feature>
<dbReference type="SUPFAM" id="SSF48452">
    <property type="entry name" value="TPR-like"/>
    <property type="match status" value="1"/>
</dbReference>
<evidence type="ECO:0000256" key="2">
    <source>
        <dbReference type="SAM" id="Phobius"/>
    </source>
</evidence>
<keyword evidence="2" id="KW-0472">Membrane</keyword>
<keyword evidence="2" id="KW-1133">Transmembrane helix</keyword>
<dbReference type="AlphaFoldDB" id="A0AAF0DW90"/>
<feature type="compositionally biased region" description="Low complexity" evidence="1">
    <location>
        <begin position="70"/>
        <end position="86"/>
    </location>
</feature>
<organism evidence="3 4">
    <name type="scientific">Malassezia brasiliensis</name>
    <dbReference type="NCBI Taxonomy" id="1821822"/>
    <lineage>
        <taxon>Eukaryota</taxon>
        <taxon>Fungi</taxon>
        <taxon>Dikarya</taxon>
        <taxon>Basidiomycota</taxon>
        <taxon>Ustilaginomycotina</taxon>
        <taxon>Malasseziomycetes</taxon>
        <taxon>Malasseziales</taxon>
        <taxon>Malasseziaceae</taxon>
        <taxon>Malassezia</taxon>
    </lineage>
</organism>
<reference evidence="3" key="1">
    <citation type="submission" date="2023-03" db="EMBL/GenBank/DDBJ databases">
        <title>Mating type loci evolution in Malassezia.</title>
        <authorList>
            <person name="Coelho M.A."/>
        </authorList>
    </citation>
    <scope>NUCLEOTIDE SEQUENCE</scope>
    <source>
        <strain evidence="3">CBS 14135</strain>
    </source>
</reference>
<feature type="compositionally biased region" description="Low complexity" evidence="1">
    <location>
        <begin position="17"/>
        <end position="29"/>
    </location>
</feature>
<gene>
    <name evidence="3" type="ORF">MBRA1_003879</name>
</gene>
<protein>
    <submittedName>
        <fullName evidence="3">Uncharacterized protein</fullName>
    </submittedName>
</protein>
<dbReference type="InterPro" id="IPR011990">
    <property type="entry name" value="TPR-like_helical_dom_sf"/>
</dbReference>
<evidence type="ECO:0000313" key="3">
    <source>
        <dbReference type="EMBL" id="WFC97213.1"/>
    </source>
</evidence>
<dbReference type="Gene3D" id="1.25.40.10">
    <property type="entry name" value="Tetratricopeptide repeat domain"/>
    <property type="match status" value="1"/>
</dbReference>
<keyword evidence="4" id="KW-1185">Reference proteome</keyword>
<accession>A0AAF0DW90</accession>
<keyword evidence="2" id="KW-0812">Transmembrane</keyword>